<feature type="region of interest" description="Disordered" evidence="1">
    <location>
        <begin position="656"/>
        <end position="769"/>
    </location>
</feature>
<feature type="compositionally biased region" description="Polar residues" evidence="1">
    <location>
        <begin position="108"/>
        <end position="118"/>
    </location>
</feature>
<feature type="compositionally biased region" description="Polar residues" evidence="1">
    <location>
        <begin position="305"/>
        <end position="315"/>
    </location>
</feature>
<name>A0A9P4NNH6_9PEZI</name>
<feature type="compositionally biased region" description="Low complexity" evidence="1">
    <location>
        <begin position="26"/>
        <end position="58"/>
    </location>
</feature>
<dbReference type="Proteomes" id="UP000800235">
    <property type="component" value="Unassembled WGS sequence"/>
</dbReference>
<feature type="compositionally biased region" description="Basic and acidic residues" evidence="1">
    <location>
        <begin position="400"/>
        <end position="411"/>
    </location>
</feature>
<feature type="compositionally biased region" description="Low complexity" evidence="1">
    <location>
        <begin position="244"/>
        <end position="269"/>
    </location>
</feature>
<gene>
    <name evidence="2" type="ORF">EJ08DRAFT_650913</name>
</gene>
<reference evidence="2" key="1">
    <citation type="journal article" date="2020" name="Stud. Mycol.">
        <title>101 Dothideomycetes genomes: a test case for predicting lifestyles and emergence of pathogens.</title>
        <authorList>
            <person name="Haridas S."/>
            <person name="Albert R."/>
            <person name="Binder M."/>
            <person name="Bloem J."/>
            <person name="Labutti K."/>
            <person name="Salamov A."/>
            <person name="Andreopoulos B."/>
            <person name="Baker S."/>
            <person name="Barry K."/>
            <person name="Bills G."/>
            <person name="Bluhm B."/>
            <person name="Cannon C."/>
            <person name="Castanera R."/>
            <person name="Culley D."/>
            <person name="Daum C."/>
            <person name="Ezra D."/>
            <person name="Gonzalez J."/>
            <person name="Henrissat B."/>
            <person name="Kuo A."/>
            <person name="Liang C."/>
            <person name="Lipzen A."/>
            <person name="Lutzoni F."/>
            <person name="Magnuson J."/>
            <person name="Mondo S."/>
            <person name="Nolan M."/>
            <person name="Ohm R."/>
            <person name="Pangilinan J."/>
            <person name="Park H.-J."/>
            <person name="Ramirez L."/>
            <person name="Alfaro M."/>
            <person name="Sun H."/>
            <person name="Tritt A."/>
            <person name="Yoshinaga Y."/>
            <person name="Zwiers L.-H."/>
            <person name="Turgeon B."/>
            <person name="Goodwin S."/>
            <person name="Spatafora J."/>
            <person name="Crous P."/>
            <person name="Grigoriev I."/>
        </authorList>
    </citation>
    <scope>NUCLEOTIDE SEQUENCE</scope>
    <source>
        <strain evidence="2">CBS 130266</strain>
    </source>
</reference>
<dbReference type="InterPro" id="IPR013951">
    <property type="entry name" value="Rxt3"/>
</dbReference>
<evidence type="ECO:0000256" key="1">
    <source>
        <dbReference type="SAM" id="MobiDB-lite"/>
    </source>
</evidence>
<feature type="compositionally biased region" description="Polar residues" evidence="1">
    <location>
        <begin position="1"/>
        <end position="12"/>
    </location>
</feature>
<feature type="compositionally biased region" description="Basic residues" evidence="1">
    <location>
        <begin position="695"/>
        <end position="724"/>
    </location>
</feature>
<evidence type="ECO:0000313" key="3">
    <source>
        <dbReference type="Proteomes" id="UP000800235"/>
    </source>
</evidence>
<evidence type="ECO:0000313" key="2">
    <source>
        <dbReference type="EMBL" id="KAF2428730.1"/>
    </source>
</evidence>
<dbReference type="AlphaFoldDB" id="A0A9P4NNH6"/>
<comment type="caution">
    <text evidence="2">The sequence shown here is derived from an EMBL/GenBank/DDBJ whole genome shotgun (WGS) entry which is preliminary data.</text>
</comment>
<accession>A0A9P4NNH6</accession>
<feature type="compositionally biased region" description="Basic residues" evidence="1">
    <location>
        <begin position="746"/>
        <end position="759"/>
    </location>
</feature>
<feature type="compositionally biased region" description="Basic and acidic residues" evidence="1">
    <location>
        <begin position="453"/>
        <end position="469"/>
    </location>
</feature>
<organism evidence="2 3">
    <name type="scientific">Tothia fuscella</name>
    <dbReference type="NCBI Taxonomy" id="1048955"/>
    <lineage>
        <taxon>Eukaryota</taxon>
        <taxon>Fungi</taxon>
        <taxon>Dikarya</taxon>
        <taxon>Ascomycota</taxon>
        <taxon>Pezizomycotina</taxon>
        <taxon>Dothideomycetes</taxon>
        <taxon>Pleosporomycetidae</taxon>
        <taxon>Venturiales</taxon>
        <taxon>Cylindrosympodiaceae</taxon>
        <taxon>Tothia</taxon>
    </lineage>
</organism>
<dbReference type="EMBL" id="MU007053">
    <property type="protein sequence ID" value="KAF2428730.1"/>
    <property type="molecule type" value="Genomic_DNA"/>
</dbReference>
<dbReference type="OrthoDB" id="3596986at2759"/>
<sequence>MDQRQPPHSYSRSQDRPLIHNPNHQPPTQQQQQQQQQSHSTLFHPPSSQQPPVQIPFSDPFQRRAHDPFLPNTQGQRRGSYGLGRDAVSGGGHGERPQLAGAWPPATTVGNGNGTALTASLLHQHHQQQPGGPPPPSNLSSVHAGPSPAPYPYDRRRSISGQSPPRYYGGASAESSAPLAAYSNRQMPPPSPSQQPSQAAPYPGGRGPIHPPPFSNGRELPGLGSTPRAGTGMSISSILDTGAPPSHSSGPSQHSPTAANQSPSSVSMQPPSPRRAQNIGRMEYGPYRRPNTPDRHALPAGLRASENSYSANSSPRIFPGSRGSPEYNRSGPPLLQHFHQTAPGPGGGQYQSSPNEQHAREQPPRPNSQPAGYGPLTGGPGFRDTMAVLAGRQPIYGSPFDRKSGQEDQRQPHTPGFMNGPQGTSRDRPITVDPTGHVGYSPPRDPRSQIGREASREEPRESGPRREDFNGMQRTGFRGTYYSPTGNANGPEAPRSHPQGMDPFRRPNEGPHLQFGPGSYDRTPHSLPMDVQGPERRTSEPQAGNVHEMQYKNPIQDQGLLMQRSRSSLGIGLEGKRGRASPLPQAVQGAQAQLVGPGADPSIKSEFGRIFQGLGSGIGGHISGISTPPRQSPMPRGHAPDNEAIVLSDGEVVKMSRMTSKAGQRKGRRVKEEDSKMDSDSIEGRGTPLGTGTRGAKRSKVGHHHHVHQHPHTHAHHHHVHGHVHRPEDDANRPTSISNATPTPSAHHHHHIPHHHHQTPRPVAAPIVPLPKPTLQVTSQAVLDSVRDLPSNHLGSELYNPQISLPPHAANHSNDKYGYFSKHKSERNFTSADFNCTFTIRVPREYLTREAREKICSDRYVFGMETYTDDSDPLAMCVHSGWIRGEWPEEVDTNLMDVPPPPPADEMIEADYTSKPEYPIVPPDGFDLHITVRILPPCVTYPGRLMYGILSREAGSEHDGQSWFIDRIDWVDEGNSRMLGRNGKAKRARLEAAQGLVNLFERQSVHASLGAGKGMDRGMNVAVTAMVV</sequence>
<dbReference type="Pfam" id="PF08642">
    <property type="entry name" value="Rxt3"/>
    <property type="match status" value="1"/>
</dbReference>
<proteinExistence type="predicted"/>
<feature type="compositionally biased region" description="Polar residues" evidence="1">
    <location>
        <begin position="733"/>
        <end position="744"/>
    </location>
</feature>
<feature type="region of interest" description="Disordered" evidence="1">
    <location>
        <begin position="1"/>
        <end position="542"/>
    </location>
</feature>
<keyword evidence="3" id="KW-1185">Reference proteome</keyword>
<protein>
    <submittedName>
        <fullName evidence="2">Rxt3-domain-containing protein</fullName>
    </submittedName>
</protein>
<feature type="compositionally biased region" description="Basic and acidic residues" evidence="1">
    <location>
        <begin position="670"/>
        <end position="683"/>
    </location>
</feature>